<keyword evidence="1" id="KW-0732">Signal</keyword>
<keyword evidence="3" id="KW-1185">Reference proteome</keyword>
<dbReference type="EMBL" id="JABSTU010000006">
    <property type="protein sequence ID" value="KAH8028163.1"/>
    <property type="molecule type" value="Genomic_DNA"/>
</dbReference>
<dbReference type="AlphaFoldDB" id="A0A9J6E101"/>
<sequence length="170" mass="18463">MLSNPLCLAIQVLALLLGECPMVCTVFPGLAQDDDVTSSGWPNEGWFSSPVDDRCWIEETTPPFTIASKWNHRRVTSVPVIILEPLNIRAGSFHGSGLVSSREGSMLSNPLCLAMQVLALLLGECPTVCTVFPGLAQDDDVTSSGWPNEGWFSSPVDDRCWIEETTPLSP</sequence>
<proteinExistence type="predicted"/>
<name>A0A9J6E101_RHIMP</name>
<comment type="caution">
    <text evidence="2">The sequence shown here is derived from an EMBL/GenBank/DDBJ whole genome shotgun (WGS) entry which is preliminary data.</text>
</comment>
<feature type="signal peptide" evidence="1">
    <location>
        <begin position="1"/>
        <end position="25"/>
    </location>
</feature>
<feature type="chain" id="PRO_5039921719" description="Secreted protein" evidence="1">
    <location>
        <begin position="26"/>
        <end position="170"/>
    </location>
</feature>
<evidence type="ECO:0000256" key="1">
    <source>
        <dbReference type="SAM" id="SignalP"/>
    </source>
</evidence>
<reference evidence="2" key="1">
    <citation type="journal article" date="2020" name="Cell">
        <title>Large-Scale Comparative Analyses of Tick Genomes Elucidate Their Genetic Diversity and Vector Capacities.</title>
        <authorList>
            <consortium name="Tick Genome and Microbiome Consortium (TIGMIC)"/>
            <person name="Jia N."/>
            <person name="Wang J."/>
            <person name="Shi W."/>
            <person name="Du L."/>
            <person name="Sun Y."/>
            <person name="Zhan W."/>
            <person name="Jiang J.F."/>
            <person name="Wang Q."/>
            <person name="Zhang B."/>
            <person name="Ji P."/>
            <person name="Bell-Sakyi L."/>
            <person name="Cui X.M."/>
            <person name="Yuan T.T."/>
            <person name="Jiang B.G."/>
            <person name="Yang W.F."/>
            <person name="Lam T.T."/>
            <person name="Chang Q.C."/>
            <person name="Ding S.J."/>
            <person name="Wang X.J."/>
            <person name="Zhu J.G."/>
            <person name="Ruan X.D."/>
            <person name="Zhao L."/>
            <person name="Wei J.T."/>
            <person name="Ye R.Z."/>
            <person name="Que T.C."/>
            <person name="Du C.H."/>
            <person name="Zhou Y.H."/>
            <person name="Cheng J.X."/>
            <person name="Dai P.F."/>
            <person name="Guo W.B."/>
            <person name="Han X.H."/>
            <person name="Huang E.J."/>
            <person name="Li L.F."/>
            <person name="Wei W."/>
            <person name="Gao Y.C."/>
            <person name="Liu J.Z."/>
            <person name="Shao H.Z."/>
            <person name="Wang X."/>
            <person name="Wang C.C."/>
            <person name="Yang T.C."/>
            <person name="Huo Q.B."/>
            <person name="Li W."/>
            <person name="Chen H.Y."/>
            <person name="Chen S.E."/>
            <person name="Zhou L.G."/>
            <person name="Ni X.B."/>
            <person name="Tian J.H."/>
            <person name="Sheng Y."/>
            <person name="Liu T."/>
            <person name="Pan Y.S."/>
            <person name="Xia L.Y."/>
            <person name="Li J."/>
            <person name="Zhao F."/>
            <person name="Cao W.C."/>
        </authorList>
    </citation>
    <scope>NUCLEOTIDE SEQUENCE</scope>
    <source>
        <strain evidence="2">Rmic-2018</strain>
    </source>
</reference>
<dbReference type="Proteomes" id="UP000821866">
    <property type="component" value="Chromosome 4"/>
</dbReference>
<reference evidence="2" key="2">
    <citation type="submission" date="2021-09" db="EMBL/GenBank/DDBJ databases">
        <authorList>
            <person name="Jia N."/>
            <person name="Wang J."/>
            <person name="Shi W."/>
            <person name="Du L."/>
            <person name="Sun Y."/>
            <person name="Zhan W."/>
            <person name="Jiang J."/>
            <person name="Wang Q."/>
            <person name="Zhang B."/>
            <person name="Ji P."/>
            <person name="Sakyi L.B."/>
            <person name="Cui X."/>
            <person name="Yuan T."/>
            <person name="Jiang B."/>
            <person name="Yang W."/>
            <person name="Lam T.T.-Y."/>
            <person name="Chang Q."/>
            <person name="Ding S."/>
            <person name="Wang X."/>
            <person name="Zhu J."/>
            <person name="Ruan X."/>
            <person name="Zhao L."/>
            <person name="Wei J."/>
            <person name="Que T."/>
            <person name="Du C."/>
            <person name="Cheng J."/>
            <person name="Dai P."/>
            <person name="Han X."/>
            <person name="Huang E."/>
            <person name="Gao Y."/>
            <person name="Liu J."/>
            <person name="Shao H."/>
            <person name="Ye R."/>
            <person name="Li L."/>
            <person name="Wei W."/>
            <person name="Wang X."/>
            <person name="Wang C."/>
            <person name="Huo Q."/>
            <person name="Li W."/>
            <person name="Guo W."/>
            <person name="Chen H."/>
            <person name="Chen S."/>
            <person name="Zhou L."/>
            <person name="Zhou L."/>
            <person name="Ni X."/>
            <person name="Tian J."/>
            <person name="Zhou Y."/>
            <person name="Sheng Y."/>
            <person name="Liu T."/>
            <person name="Pan Y."/>
            <person name="Xia L."/>
            <person name="Li J."/>
            <person name="Zhao F."/>
            <person name="Cao W."/>
        </authorList>
    </citation>
    <scope>NUCLEOTIDE SEQUENCE</scope>
    <source>
        <strain evidence="2">Rmic-2018</strain>
        <tissue evidence="2">Larvae</tissue>
    </source>
</reference>
<accession>A0A9J6E101</accession>
<evidence type="ECO:0000313" key="3">
    <source>
        <dbReference type="Proteomes" id="UP000821866"/>
    </source>
</evidence>
<gene>
    <name evidence="2" type="ORF">HPB51_014084</name>
</gene>
<evidence type="ECO:0008006" key="4">
    <source>
        <dbReference type="Google" id="ProtNLM"/>
    </source>
</evidence>
<protein>
    <recommendedName>
        <fullName evidence="4">Secreted protein</fullName>
    </recommendedName>
</protein>
<evidence type="ECO:0000313" key="2">
    <source>
        <dbReference type="EMBL" id="KAH8028163.1"/>
    </source>
</evidence>
<organism evidence="2 3">
    <name type="scientific">Rhipicephalus microplus</name>
    <name type="common">Cattle tick</name>
    <name type="synonym">Boophilus microplus</name>
    <dbReference type="NCBI Taxonomy" id="6941"/>
    <lineage>
        <taxon>Eukaryota</taxon>
        <taxon>Metazoa</taxon>
        <taxon>Ecdysozoa</taxon>
        <taxon>Arthropoda</taxon>
        <taxon>Chelicerata</taxon>
        <taxon>Arachnida</taxon>
        <taxon>Acari</taxon>
        <taxon>Parasitiformes</taxon>
        <taxon>Ixodida</taxon>
        <taxon>Ixodoidea</taxon>
        <taxon>Ixodidae</taxon>
        <taxon>Rhipicephalinae</taxon>
        <taxon>Rhipicephalus</taxon>
        <taxon>Boophilus</taxon>
    </lineage>
</organism>